<keyword evidence="3" id="KW-1185">Reference proteome</keyword>
<dbReference type="GO" id="GO:0004177">
    <property type="term" value="F:aminopeptidase activity"/>
    <property type="evidence" value="ECO:0007669"/>
    <property type="project" value="UniProtKB-KW"/>
</dbReference>
<gene>
    <name evidence="2" type="ORF">ACFSB2_04640</name>
</gene>
<accession>A0ABW4JCJ3</accession>
<name>A0ABW4JCJ3_9BACL</name>
<dbReference type="InterPro" id="IPR029058">
    <property type="entry name" value="AB_hydrolase_fold"/>
</dbReference>
<dbReference type="Gene3D" id="3.40.50.1820">
    <property type="entry name" value="alpha/beta hydrolase"/>
    <property type="match status" value="1"/>
</dbReference>
<dbReference type="SUPFAM" id="SSF53474">
    <property type="entry name" value="alpha/beta-Hydrolases"/>
    <property type="match status" value="1"/>
</dbReference>
<proteinExistence type="predicted"/>
<comment type="caution">
    <text evidence="2">The sequence shown here is derived from an EMBL/GenBank/DDBJ whole genome shotgun (WGS) entry which is preliminary data.</text>
</comment>
<evidence type="ECO:0000313" key="3">
    <source>
        <dbReference type="Proteomes" id="UP001597079"/>
    </source>
</evidence>
<organism evidence="2 3">
    <name type="scientific">Alicyclobacillus fodiniaquatilis</name>
    <dbReference type="NCBI Taxonomy" id="1661150"/>
    <lineage>
        <taxon>Bacteria</taxon>
        <taxon>Bacillati</taxon>
        <taxon>Bacillota</taxon>
        <taxon>Bacilli</taxon>
        <taxon>Bacillales</taxon>
        <taxon>Alicyclobacillaceae</taxon>
        <taxon>Alicyclobacillus</taxon>
    </lineage>
</organism>
<sequence length="287" mass="32086">MIRQSFLQVEEGFCCVVEHIPDVHRATLILFSGFGQTKCEYAFFYSRLAKWMSQHGILTIQWDYRGHGDSSHQLEDITWHHLQNDACALMASVVREYGHQPLYLLGKGIGYTLASQMANAFPVNGALAFYPHVPRPGHVDVLLQTLGMANEPVLNLADALAAFKGFDSQLTPDEQRTLMYFQNLGGYPENLKGQQVQAHFLRELDALAPDNVPCTVLLLAGHNDLMRDAREEMMRQVQGEYQVRAFASGPTHYLSADGLDNVILAVSSCLEEELYGHTFATSQQLAP</sequence>
<dbReference type="InterPro" id="IPR022742">
    <property type="entry name" value="Hydrolase_4"/>
</dbReference>
<keyword evidence="2" id="KW-0031">Aminopeptidase</keyword>
<dbReference type="Pfam" id="PF12146">
    <property type="entry name" value="Hydrolase_4"/>
    <property type="match status" value="1"/>
</dbReference>
<protein>
    <submittedName>
        <fullName evidence="2">Serine aminopeptidase domain-containing protein</fullName>
    </submittedName>
</protein>
<keyword evidence="2" id="KW-0378">Hydrolase</keyword>
<dbReference type="RefSeq" id="WP_377941654.1">
    <property type="nucleotide sequence ID" value="NZ_JBHUCX010000014.1"/>
</dbReference>
<dbReference type="EMBL" id="JBHUCX010000014">
    <property type="protein sequence ID" value="MFD1673997.1"/>
    <property type="molecule type" value="Genomic_DNA"/>
</dbReference>
<evidence type="ECO:0000313" key="2">
    <source>
        <dbReference type="EMBL" id="MFD1673997.1"/>
    </source>
</evidence>
<feature type="domain" description="Serine aminopeptidase S33" evidence="1">
    <location>
        <begin position="24"/>
        <end position="118"/>
    </location>
</feature>
<keyword evidence="2" id="KW-0645">Protease</keyword>
<dbReference type="Proteomes" id="UP001597079">
    <property type="component" value="Unassembled WGS sequence"/>
</dbReference>
<evidence type="ECO:0000259" key="1">
    <source>
        <dbReference type="Pfam" id="PF12146"/>
    </source>
</evidence>
<reference evidence="3" key="1">
    <citation type="journal article" date="2019" name="Int. J. Syst. Evol. Microbiol.">
        <title>The Global Catalogue of Microorganisms (GCM) 10K type strain sequencing project: providing services to taxonomists for standard genome sequencing and annotation.</title>
        <authorList>
            <consortium name="The Broad Institute Genomics Platform"/>
            <consortium name="The Broad Institute Genome Sequencing Center for Infectious Disease"/>
            <person name="Wu L."/>
            <person name="Ma J."/>
        </authorList>
    </citation>
    <scope>NUCLEOTIDE SEQUENCE [LARGE SCALE GENOMIC DNA]</scope>
    <source>
        <strain evidence="3">CGMCC 1.12286</strain>
    </source>
</reference>